<proteinExistence type="predicted"/>
<evidence type="ECO:0000313" key="4">
    <source>
        <dbReference type="EMBL" id="MBB6501097.1"/>
    </source>
</evidence>
<evidence type="ECO:0000256" key="1">
    <source>
        <dbReference type="ARBA" id="ARBA00022679"/>
    </source>
</evidence>
<keyword evidence="4" id="KW-0689">Ribosomal protein</keyword>
<dbReference type="CDD" id="cd04301">
    <property type="entry name" value="NAT_SF"/>
    <property type="match status" value="1"/>
</dbReference>
<evidence type="ECO:0000259" key="3">
    <source>
        <dbReference type="PROSITE" id="PS51186"/>
    </source>
</evidence>
<evidence type="ECO:0000256" key="2">
    <source>
        <dbReference type="ARBA" id="ARBA00023315"/>
    </source>
</evidence>
<reference evidence="4 5" key="1">
    <citation type="submission" date="2020-08" db="EMBL/GenBank/DDBJ databases">
        <title>Genomic Encyclopedia of Type Strains, Phase IV (KMG-V): Genome sequencing to study the core and pangenomes of soil and plant-associated prokaryotes.</title>
        <authorList>
            <person name="Whitman W."/>
        </authorList>
    </citation>
    <scope>NUCLEOTIDE SEQUENCE [LARGE SCALE GENOMIC DNA]</scope>
    <source>
        <strain evidence="4 5">M2T3</strain>
    </source>
</reference>
<organism evidence="4 5">
    <name type="scientific">Pedobacter cryoconitis</name>
    <dbReference type="NCBI Taxonomy" id="188932"/>
    <lineage>
        <taxon>Bacteria</taxon>
        <taxon>Pseudomonadati</taxon>
        <taxon>Bacteroidota</taxon>
        <taxon>Sphingobacteriia</taxon>
        <taxon>Sphingobacteriales</taxon>
        <taxon>Sphingobacteriaceae</taxon>
        <taxon>Pedobacter</taxon>
    </lineage>
</organism>
<sequence length="182" mass="21226">MESIIIQRATPEEIKKLQEIGRTTFQETFAQVNSQEDMQAYLEQSFSINKLTGELMNKDSRIYFAILDERVIGYLKINLGQAQTEKLDNDALEIERIYVLKEFHGLKVGQLLYQKAIELAYEMQAPYVWLGVWEENHRALRFYEKNGFITFDKHMFLLGSDEQTDLMMKKTLPVANSESKTA</sequence>
<dbReference type="RefSeq" id="WP_184626494.1">
    <property type="nucleotide sequence ID" value="NZ_JACHCC010000008.1"/>
</dbReference>
<dbReference type="PROSITE" id="PS51186">
    <property type="entry name" value="GNAT"/>
    <property type="match status" value="1"/>
</dbReference>
<dbReference type="InterPro" id="IPR000182">
    <property type="entry name" value="GNAT_dom"/>
</dbReference>
<dbReference type="InterPro" id="IPR016181">
    <property type="entry name" value="Acyl_CoA_acyltransferase"/>
</dbReference>
<gene>
    <name evidence="4" type="ORF">HDF25_003260</name>
</gene>
<protein>
    <submittedName>
        <fullName evidence="4">Ribosomal protein S18 acetylase RimI-like enzyme</fullName>
    </submittedName>
</protein>
<dbReference type="Proteomes" id="UP000521017">
    <property type="component" value="Unassembled WGS sequence"/>
</dbReference>
<dbReference type="GO" id="GO:0005840">
    <property type="term" value="C:ribosome"/>
    <property type="evidence" value="ECO:0007669"/>
    <property type="project" value="UniProtKB-KW"/>
</dbReference>
<feature type="domain" description="N-acetyltransferase" evidence="3">
    <location>
        <begin position="4"/>
        <end position="173"/>
    </location>
</feature>
<evidence type="ECO:0000313" key="5">
    <source>
        <dbReference type="Proteomes" id="UP000521017"/>
    </source>
</evidence>
<name>A0A7X0J672_9SPHI</name>
<dbReference type="PANTHER" id="PTHR42919">
    <property type="entry name" value="N-ALPHA-ACETYLTRANSFERASE"/>
    <property type="match status" value="1"/>
</dbReference>
<dbReference type="SUPFAM" id="SSF55729">
    <property type="entry name" value="Acyl-CoA N-acyltransferases (Nat)"/>
    <property type="match status" value="1"/>
</dbReference>
<dbReference type="GO" id="GO:0016747">
    <property type="term" value="F:acyltransferase activity, transferring groups other than amino-acyl groups"/>
    <property type="evidence" value="ECO:0007669"/>
    <property type="project" value="InterPro"/>
</dbReference>
<keyword evidence="1" id="KW-0808">Transferase</keyword>
<dbReference type="AlphaFoldDB" id="A0A7X0J672"/>
<keyword evidence="2" id="KW-0012">Acyltransferase</keyword>
<dbReference type="EMBL" id="JACHCC010000008">
    <property type="protein sequence ID" value="MBB6501097.1"/>
    <property type="molecule type" value="Genomic_DNA"/>
</dbReference>
<comment type="caution">
    <text evidence="4">The sequence shown here is derived from an EMBL/GenBank/DDBJ whole genome shotgun (WGS) entry which is preliminary data.</text>
</comment>
<dbReference type="Pfam" id="PF00583">
    <property type="entry name" value="Acetyltransf_1"/>
    <property type="match status" value="1"/>
</dbReference>
<dbReference type="Gene3D" id="3.40.630.30">
    <property type="match status" value="1"/>
</dbReference>
<keyword evidence="4" id="KW-0687">Ribonucleoprotein</keyword>
<dbReference type="InterPro" id="IPR051556">
    <property type="entry name" value="N-term/lysine_N-AcTrnsfr"/>
</dbReference>
<accession>A0A7X0J672</accession>
<dbReference type="PANTHER" id="PTHR42919:SF8">
    <property type="entry name" value="N-ALPHA-ACETYLTRANSFERASE 50"/>
    <property type="match status" value="1"/>
</dbReference>